<proteinExistence type="predicted"/>
<keyword evidence="10" id="KW-1185">Reference proteome</keyword>
<dbReference type="InterPro" id="IPR013784">
    <property type="entry name" value="Carb-bd-like_fold"/>
</dbReference>
<dbReference type="Gene3D" id="2.40.170.20">
    <property type="entry name" value="TonB-dependent receptor, beta-barrel domain"/>
    <property type="match status" value="1"/>
</dbReference>
<gene>
    <name evidence="9" type="ORF">I7X43_00915</name>
</gene>
<keyword evidence="2" id="KW-0813">Transport</keyword>
<comment type="caution">
    <text evidence="9">The sequence shown here is derived from an EMBL/GenBank/DDBJ whole genome shotgun (WGS) entry which is preliminary data.</text>
</comment>
<reference evidence="9" key="1">
    <citation type="submission" date="2020-12" db="EMBL/GenBank/DDBJ databases">
        <title>The genome sequence of Inhella sp. 4Y17.</title>
        <authorList>
            <person name="Liu Y."/>
        </authorList>
    </citation>
    <scope>NUCLEOTIDE SEQUENCE</scope>
    <source>
        <strain evidence="9">4Y10</strain>
    </source>
</reference>
<dbReference type="InterPro" id="IPR057601">
    <property type="entry name" value="Oar-like_b-barrel"/>
</dbReference>
<dbReference type="Pfam" id="PF25183">
    <property type="entry name" value="OMP_b-brl_4"/>
    <property type="match status" value="2"/>
</dbReference>
<protein>
    <submittedName>
        <fullName evidence="9">TonB-dependent receptor</fullName>
    </submittedName>
</protein>
<dbReference type="Proteomes" id="UP000620139">
    <property type="component" value="Unassembled WGS sequence"/>
</dbReference>
<evidence type="ECO:0000256" key="4">
    <source>
        <dbReference type="ARBA" id="ARBA00022692"/>
    </source>
</evidence>
<dbReference type="EMBL" id="JAEDAL010000001">
    <property type="protein sequence ID" value="MBH9551393.1"/>
    <property type="molecule type" value="Genomic_DNA"/>
</dbReference>
<dbReference type="GO" id="GO:0030246">
    <property type="term" value="F:carbohydrate binding"/>
    <property type="evidence" value="ECO:0007669"/>
    <property type="project" value="InterPro"/>
</dbReference>
<evidence type="ECO:0000256" key="7">
    <source>
        <dbReference type="SAM" id="SignalP"/>
    </source>
</evidence>
<evidence type="ECO:0000313" key="10">
    <source>
        <dbReference type="Proteomes" id="UP000620139"/>
    </source>
</evidence>
<feature type="domain" description="TonB-dependent transporter Oar-like beta-barrel" evidence="8">
    <location>
        <begin position="365"/>
        <end position="1059"/>
    </location>
</feature>
<keyword evidence="6" id="KW-0998">Cell outer membrane</keyword>
<keyword evidence="4" id="KW-0812">Transmembrane</keyword>
<feature type="signal peptide" evidence="7">
    <location>
        <begin position="1"/>
        <end position="25"/>
    </location>
</feature>
<dbReference type="GO" id="GO:0044718">
    <property type="term" value="P:siderophore transmembrane transport"/>
    <property type="evidence" value="ECO:0007669"/>
    <property type="project" value="TreeGrafter"/>
</dbReference>
<dbReference type="PANTHER" id="PTHR30069:SF46">
    <property type="entry name" value="OAR PROTEIN"/>
    <property type="match status" value="1"/>
</dbReference>
<dbReference type="SUPFAM" id="SSF56935">
    <property type="entry name" value="Porins"/>
    <property type="match status" value="1"/>
</dbReference>
<dbReference type="Pfam" id="PF13620">
    <property type="entry name" value="CarboxypepD_reg"/>
    <property type="match status" value="1"/>
</dbReference>
<feature type="domain" description="TonB-dependent transporter Oar-like beta-barrel" evidence="8">
    <location>
        <begin position="244"/>
        <end position="316"/>
    </location>
</feature>
<keyword evidence="9" id="KW-0675">Receptor</keyword>
<accession>A0A931IWL9</accession>
<dbReference type="GO" id="GO:0009279">
    <property type="term" value="C:cell outer membrane"/>
    <property type="evidence" value="ECO:0007669"/>
    <property type="project" value="UniProtKB-SubCell"/>
</dbReference>
<evidence type="ECO:0000256" key="2">
    <source>
        <dbReference type="ARBA" id="ARBA00022448"/>
    </source>
</evidence>
<evidence type="ECO:0000259" key="8">
    <source>
        <dbReference type="Pfam" id="PF25183"/>
    </source>
</evidence>
<dbReference type="AlphaFoldDB" id="A0A931IWL9"/>
<keyword evidence="3" id="KW-1134">Transmembrane beta strand</keyword>
<evidence type="ECO:0000313" key="9">
    <source>
        <dbReference type="EMBL" id="MBH9551393.1"/>
    </source>
</evidence>
<evidence type="ECO:0000256" key="1">
    <source>
        <dbReference type="ARBA" id="ARBA00004571"/>
    </source>
</evidence>
<organism evidence="9 10">
    <name type="scientific">Inhella gelatinilytica</name>
    <dbReference type="NCBI Taxonomy" id="2795030"/>
    <lineage>
        <taxon>Bacteria</taxon>
        <taxon>Pseudomonadati</taxon>
        <taxon>Pseudomonadota</taxon>
        <taxon>Betaproteobacteria</taxon>
        <taxon>Burkholderiales</taxon>
        <taxon>Sphaerotilaceae</taxon>
        <taxon>Inhella</taxon>
    </lineage>
</organism>
<comment type="subcellular location">
    <subcellularLocation>
        <location evidence="1">Cell outer membrane</location>
        <topology evidence="1">Multi-pass membrane protein</topology>
    </subcellularLocation>
</comment>
<sequence>MSSTLFARTALAAAVAIVAAAPALAQNTSAAIGGRVTTLDGKPVAGATVVVVHRESGSTVTLTTDAEGRFASRGLRVGGPYTVTVTKGADKTVNNEVYLALAETTVVDLRLGQQQLEAVVVTGAASANNKFSSSAMGSGTQLGRQELDAYASIQRNLQDYARTDPRLAQTDKERGEISAGGQNTRFNSITVDGVRINDTFGLEANNLPMLKQPISIDAIQAVQVNLSNYDVTQTGYTGANINAVTKSGTNELKGSMYYVYRDANMAGKRYNRNTDTYFNPPGFKEDTKGFTLGGPIIKDKLFFFASYEELASTRNGPGFGVVGGTLPFTGLTQAQVDAAVALAKSKYGMDIGGTATPAGVELTAKDTLLKLDWTISEKHRANVRYAKSEENNPIYPSTTSNTLMSLSSHWYVQAKTLESIVGQVFSDWTDNFSTELKISQRDYDSVPLNNSNLPQVSLIWNSSAAGSGLSATQPQTLRFGTENSRQFNKLSTKTSNTFFAANWILDDHEIKGGFDLEKNDIYNAFLQNTKGVYEFRQASPTSSNPNPADPLALWTAGIPTSYTVQLPLSGKALTDGVADWTQNNLGLFLQDTWQASSQLTLVGGVRIDRFTTDDRPIANAAASAAPTVNTSTGRAAGGFGYDNTRTMDGMKLFQPRLGFNYAFKNADKRKEQLRGGVGLFQGNAANVWMTNPFQNAGVATGNFNCNSATACASVRFSPNPDTQPVIAGTPPAPNVDFIAPNVKQPSVVKANLAYDAELPWHGLTFGAEWLFTDVKDGLYYRYLNLGAATAKAPDGRDMFWNAAGRDPNCWLPGGSTPQNSTTPGKLCSGATFKALNNPGFNNVTVVERTDKGGGNAVTLSLSQRPMPGLSWSLAYTRTSATEVSPLTSSTANSNWLNRAIYNPNEEVASNSAYLIRDRFSASVNFSKAFFGKYKTTVGVFYEGREGKPYSWTFNNDMNGDGVAGNDLLYIPNAPGSGDVLFKLPGSSNTVANSGAAAEAKFWDVVHNSPALTNARGGVVARNAEFSKFTNNIDLRISQEVPGFFAGHKGVIALDILNFGNMLDKRWGRIDEIGFGTGGNVRNFVNYSGIDPATGKMIYTVNDPRTFTTRQVRGESQWAVQVTARYTF</sequence>
<feature type="chain" id="PRO_5037942743" evidence="7">
    <location>
        <begin position="26"/>
        <end position="1127"/>
    </location>
</feature>
<dbReference type="InterPro" id="IPR039426">
    <property type="entry name" value="TonB-dep_rcpt-like"/>
</dbReference>
<dbReference type="PANTHER" id="PTHR30069">
    <property type="entry name" value="TONB-DEPENDENT OUTER MEMBRANE RECEPTOR"/>
    <property type="match status" value="1"/>
</dbReference>
<dbReference type="InterPro" id="IPR036942">
    <property type="entry name" value="Beta-barrel_TonB_sf"/>
</dbReference>
<keyword evidence="5" id="KW-0472">Membrane</keyword>
<name>A0A931IWL9_9BURK</name>
<evidence type="ECO:0000256" key="3">
    <source>
        <dbReference type="ARBA" id="ARBA00022452"/>
    </source>
</evidence>
<dbReference type="RefSeq" id="WP_198099009.1">
    <property type="nucleotide sequence ID" value="NZ_JAEDAL010000001.1"/>
</dbReference>
<dbReference type="SUPFAM" id="SSF49452">
    <property type="entry name" value="Starch-binding domain-like"/>
    <property type="match status" value="1"/>
</dbReference>
<dbReference type="GO" id="GO:0015344">
    <property type="term" value="F:siderophore uptake transmembrane transporter activity"/>
    <property type="evidence" value="ECO:0007669"/>
    <property type="project" value="TreeGrafter"/>
</dbReference>
<evidence type="ECO:0000256" key="6">
    <source>
        <dbReference type="ARBA" id="ARBA00023237"/>
    </source>
</evidence>
<evidence type="ECO:0000256" key="5">
    <source>
        <dbReference type="ARBA" id="ARBA00023136"/>
    </source>
</evidence>
<keyword evidence="7" id="KW-0732">Signal</keyword>
<dbReference type="Gene3D" id="2.60.40.1120">
    <property type="entry name" value="Carboxypeptidase-like, regulatory domain"/>
    <property type="match status" value="1"/>
</dbReference>